<dbReference type="EMBL" id="LSBJ02000005">
    <property type="protein sequence ID" value="OAQ65253.1"/>
    <property type="molecule type" value="Genomic_DNA"/>
</dbReference>
<evidence type="ECO:0000259" key="2">
    <source>
        <dbReference type="Pfam" id="PF14622"/>
    </source>
</evidence>
<comment type="caution">
    <text evidence="3">The sequence shown here is derived from an EMBL/GenBank/DDBJ whole genome shotgun (WGS) entry which is preliminary data.</text>
</comment>
<dbReference type="GO" id="GO:0004525">
    <property type="term" value="F:ribonuclease III activity"/>
    <property type="evidence" value="ECO:0007669"/>
    <property type="project" value="InterPro"/>
</dbReference>
<dbReference type="GO" id="GO:0006396">
    <property type="term" value="P:RNA processing"/>
    <property type="evidence" value="ECO:0007669"/>
    <property type="project" value="InterPro"/>
</dbReference>
<dbReference type="InterPro" id="IPR040030">
    <property type="entry name" value="Ribosomal_mL57"/>
</dbReference>
<reference evidence="3 4" key="1">
    <citation type="journal article" date="2016" name="PLoS Pathog.">
        <title>Biosynthesis of antibiotic leucinostatins in bio-control fungus Purpureocillium lilacinum and their inhibition on phytophthora revealed by genome mining.</title>
        <authorList>
            <person name="Wang G."/>
            <person name="Liu Z."/>
            <person name="Lin R."/>
            <person name="Li E."/>
            <person name="Mao Z."/>
            <person name="Ling J."/>
            <person name="Yang Y."/>
            <person name="Yin W.B."/>
            <person name="Xie B."/>
        </authorList>
    </citation>
    <scope>NUCLEOTIDE SEQUENCE [LARGE SCALE GENOMIC DNA]</scope>
    <source>
        <strain evidence="3">170</strain>
    </source>
</reference>
<dbReference type="AlphaFoldDB" id="A0A179FJQ3"/>
<protein>
    <submittedName>
        <fullName evidence="3">RNase III domain-containing protein</fullName>
    </submittedName>
</protein>
<feature type="region of interest" description="Disordered" evidence="1">
    <location>
        <begin position="28"/>
        <end position="52"/>
    </location>
</feature>
<evidence type="ECO:0000313" key="4">
    <source>
        <dbReference type="Proteomes" id="UP000078397"/>
    </source>
</evidence>
<name>A0A179FJQ3_METCM</name>
<dbReference type="GO" id="GO:0032543">
    <property type="term" value="P:mitochondrial translation"/>
    <property type="evidence" value="ECO:0007669"/>
    <property type="project" value="InterPro"/>
</dbReference>
<dbReference type="GO" id="GO:0005762">
    <property type="term" value="C:mitochondrial large ribosomal subunit"/>
    <property type="evidence" value="ECO:0007669"/>
    <property type="project" value="InterPro"/>
</dbReference>
<dbReference type="Gene3D" id="1.10.1520.10">
    <property type="entry name" value="Ribonuclease III domain"/>
    <property type="match status" value="1"/>
</dbReference>
<dbReference type="GeneID" id="28858068"/>
<sequence length="251" mass="27756">MALQPCRAHLPRARHTLRALTPTLRTYATESTPESFKAPSQESSVPRWSQTPAGMKAPMQLDFAKSVKNKIWSVNNDPAKLDDMYNRLLGPGGSKMLPEELKWLAVTHKSFDQGRRGFNDKLALMGRLTLIMEATKEIVSKAPMKGSRQTDAFGRTPFEHEQLASVDNLNVEGPKDVVGKEKLYELASTVGILDVVRWKPRLPQNLESSGVEVVLNGAILAIIGAITLQHGSVVASKVVRERILARLPKNE</sequence>
<dbReference type="PANTHER" id="PTHR28160:SF1">
    <property type="entry name" value="LARGE RIBOSOMAL SUBUNIT PROTEIN ML57"/>
    <property type="match status" value="1"/>
</dbReference>
<dbReference type="InterPro" id="IPR000999">
    <property type="entry name" value="RNase_III_dom"/>
</dbReference>
<dbReference type="RefSeq" id="XP_018142567.1">
    <property type="nucleotide sequence ID" value="XM_018294074.1"/>
</dbReference>
<dbReference type="KEGG" id="pchm:VFPPC_16321"/>
<keyword evidence="4" id="KW-1185">Reference proteome</keyword>
<dbReference type="OrthoDB" id="2281895at2759"/>
<accession>A0A179FJQ3</accession>
<dbReference type="PANTHER" id="PTHR28160">
    <property type="entry name" value="54S RIBOSOMAL PROTEIN L15, MITOCHONDRIAL"/>
    <property type="match status" value="1"/>
</dbReference>
<proteinExistence type="predicted"/>
<organism evidence="3 4">
    <name type="scientific">Pochonia chlamydosporia 170</name>
    <dbReference type="NCBI Taxonomy" id="1380566"/>
    <lineage>
        <taxon>Eukaryota</taxon>
        <taxon>Fungi</taxon>
        <taxon>Dikarya</taxon>
        <taxon>Ascomycota</taxon>
        <taxon>Pezizomycotina</taxon>
        <taxon>Sordariomycetes</taxon>
        <taxon>Hypocreomycetidae</taxon>
        <taxon>Hypocreales</taxon>
        <taxon>Clavicipitaceae</taxon>
        <taxon>Pochonia</taxon>
    </lineage>
</organism>
<evidence type="ECO:0000313" key="3">
    <source>
        <dbReference type="EMBL" id="OAQ65253.1"/>
    </source>
</evidence>
<evidence type="ECO:0000256" key="1">
    <source>
        <dbReference type="SAM" id="MobiDB-lite"/>
    </source>
</evidence>
<dbReference type="STRING" id="1380566.A0A179FJQ3"/>
<dbReference type="Proteomes" id="UP000078397">
    <property type="component" value="Unassembled WGS sequence"/>
</dbReference>
<dbReference type="FunFam" id="1.10.1520.10:FF:000018">
    <property type="entry name" value="RNase III domain protein"/>
    <property type="match status" value="1"/>
</dbReference>
<dbReference type="SUPFAM" id="SSF69065">
    <property type="entry name" value="RNase III domain-like"/>
    <property type="match status" value="1"/>
</dbReference>
<feature type="domain" description="RNase III" evidence="2">
    <location>
        <begin position="99"/>
        <end position="246"/>
    </location>
</feature>
<gene>
    <name evidence="3" type="ORF">VFPPC_16321</name>
</gene>
<dbReference type="GO" id="GO:0003735">
    <property type="term" value="F:structural constituent of ribosome"/>
    <property type="evidence" value="ECO:0007669"/>
    <property type="project" value="InterPro"/>
</dbReference>
<dbReference type="Pfam" id="PF14622">
    <property type="entry name" value="Ribonucleas_3_3"/>
    <property type="match status" value="1"/>
</dbReference>
<dbReference type="InterPro" id="IPR036389">
    <property type="entry name" value="RNase_III_sf"/>
</dbReference>